<protein>
    <submittedName>
        <fullName evidence="2">Uncharacterized protein</fullName>
    </submittedName>
</protein>
<feature type="region of interest" description="Disordered" evidence="1">
    <location>
        <begin position="13"/>
        <end position="32"/>
    </location>
</feature>
<evidence type="ECO:0000256" key="1">
    <source>
        <dbReference type="SAM" id="MobiDB-lite"/>
    </source>
</evidence>
<evidence type="ECO:0000313" key="2">
    <source>
        <dbReference type="EMBL" id="SNS11384.1"/>
    </source>
</evidence>
<name>A0A239BWF5_9ACTN</name>
<keyword evidence="3" id="KW-1185">Reference proteome</keyword>
<organism evidence="2 3">
    <name type="scientific">Geodermatophilus pulveris</name>
    <dbReference type="NCBI Taxonomy" id="1564159"/>
    <lineage>
        <taxon>Bacteria</taxon>
        <taxon>Bacillati</taxon>
        <taxon>Actinomycetota</taxon>
        <taxon>Actinomycetes</taxon>
        <taxon>Geodermatophilales</taxon>
        <taxon>Geodermatophilaceae</taxon>
        <taxon>Geodermatophilus</taxon>
    </lineage>
</organism>
<dbReference type="EMBL" id="FZOO01000002">
    <property type="protein sequence ID" value="SNS11384.1"/>
    <property type="molecule type" value="Genomic_DNA"/>
</dbReference>
<gene>
    <name evidence="2" type="ORF">SAMN06893096_10272</name>
</gene>
<accession>A0A239BWF5</accession>
<sequence length="32" mass="3341">MAEGVAGVLYAVDLPDDGPTGTLTRDGRPIPW</sequence>
<evidence type="ECO:0000313" key="3">
    <source>
        <dbReference type="Proteomes" id="UP000198373"/>
    </source>
</evidence>
<reference evidence="3" key="1">
    <citation type="submission" date="2017-06" db="EMBL/GenBank/DDBJ databases">
        <authorList>
            <person name="Varghese N."/>
            <person name="Submissions S."/>
        </authorList>
    </citation>
    <scope>NUCLEOTIDE SEQUENCE [LARGE SCALE GENOMIC DNA]</scope>
    <source>
        <strain evidence="3">DSM 46839</strain>
    </source>
</reference>
<dbReference type="Proteomes" id="UP000198373">
    <property type="component" value="Unassembled WGS sequence"/>
</dbReference>
<proteinExistence type="predicted"/>
<dbReference type="AlphaFoldDB" id="A0A239BWF5"/>